<feature type="compositionally biased region" description="Polar residues" evidence="1">
    <location>
        <begin position="456"/>
        <end position="467"/>
    </location>
</feature>
<feature type="chain" id="PRO_5043270910" evidence="2">
    <location>
        <begin position="17"/>
        <end position="598"/>
    </location>
</feature>
<evidence type="ECO:0000313" key="5">
    <source>
        <dbReference type="Proteomes" id="UP001152797"/>
    </source>
</evidence>
<dbReference type="EMBL" id="CAMXCT030002378">
    <property type="protein sequence ID" value="CAL4785048.1"/>
    <property type="molecule type" value="Genomic_DNA"/>
</dbReference>
<feature type="compositionally biased region" description="Basic and acidic residues" evidence="1">
    <location>
        <begin position="209"/>
        <end position="225"/>
    </location>
</feature>
<name>A0A9P1CWT0_9DINO</name>
<dbReference type="Proteomes" id="UP001152797">
    <property type="component" value="Unassembled WGS sequence"/>
</dbReference>
<dbReference type="OrthoDB" id="436814at2759"/>
<reference evidence="4" key="2">
    <citation type="submission" date="2024-04" db="EMBL/GenBank/DDBJ databases">
        <authorList>
            <person name="Chen Y."/>
            <person name="Shah S."/>
            <person name="Dougan E. K."/>
            <person name="Thang M."/>
            <person name="Chan C."/>
        </authorList>
    </citation>
    <scope>NUCLEOTIDE SEQUENCE [LARGE SCALE GENOMIC DNA]</scope>
</reference>
<evidence type="ECO:0000256" key="1">
    <source>
        <dbReference type="SAM" id="MobiDB-lite"/>
    </source>
</evidence>
<evidence type="ECO:0000256" key="2">
    <source>
        <dbReference type="SAM" id="SignalP"/>
    </source>
</evidence>
<feature type="compositionally biased region" description="Polar residues" evidence="1">
    <location>
        <begin position="510"/>
        <end position="521"/>
    </location>
</feature>
<feature type="compositionally biased region" description="Polar residues" evidence="1">
    <location>
        <begin position="492"/>
        <end position="503"/>
    </location>
</feature>
<gene>
    <name evidence="3" type="ORF">C1SCF055_LOCUS24082</name>
</gene>
<evidence type="ECO:0000313" key="4">
    <source>
        <dbReference type="EMBL" id="CAL1151111.1"/>
    </source>
</evidence>
<evidence type="ECO:0000313" key="3">
    <source>
        <dbReference type="EMBL" id="CAI3997736.1"/>
    </source>
</evidence>
<dbReference type="EMBL" id="CAMXCT020002378">
    <property type="protein sequence ID" value="CAL1151111.1"/>
    <property type="molecule type" value="Genomic_DNA"/>
</dbReference>
<feature type="signal peptide" evidence="2">
    <location>
        <begin position="1"/>
        <end position="16"/>
    </location>
</feature>
<feature type="compositionally biased region" description="Acidic residues" evidence="1">
    <location>
        <begin position="396"/>
        <end position="411"/>
    </location>
</feature>
<organism evidence="3">
    <name type="scientific">Cladocopium goreaui</name>
    <dbReference type="NCBI Taxonomy" id="2562237"/>
    <lineage>
        <taxon>Eukaryota</taxon>
        <taxon>Sar</taxon>
        <taxon>Alveolata</taxon>
        <taxon>Dinophyceae</taxon>
        <taxon>Suessiales</taxon>
        <taxon>Symbiodiniaceae</taxon>
        <taxon>Cladocopium</taxon>
    </lineage>
</organism>
<feature type="region of interest" description="Disordered" evidence="1">
    <location>
        <begin position="60"/>
        <end position="225"/>
    </location>
</feature>
<dbReference type="EMBL" id="CAMXCT010002378">
    <property type="protein sequence ID" value="CAI3997736.1"/>
    <property type="molecule type" value="Genomic_DNA"/>
</dbReference>
<keyword evidence="5" id="KW-1185">Reference proteome</keyword>
<keyword evidence="2" id="KW-0732">Signal</keyword>
<comment type="caution">
    <text evidence="3">The sequence shown here is derived from an EMBL/GenBank/DDBJ whole genome shotgun (WGS) entry which is preliminary data.</text>
</comment>
<sequence>MLSHFLRVLLALCAMAERSFFESGAFTRGRGRLALEEVSSDDITVNEVMAALQELGIANGTGSALDPDPNPKAATASKGSDSVESEVSKDVVDILKEANTESTEAPSKETSENNNAEPGDADASETAPETSGDNNAEPGDADAPTTAPETSGDNNAEPGDADAPTTDNNAEPGDADAPTTAPETSGDNNAEPGDADAPTTADNSESEESGEKNVHPHSEASAERGVEHLGYQRFRAKQHKDVEDVSKFPAMVNALEERAKKVIMKSKRWKALLEKINQGHKNFTQLLKLFRLAVKRNHMAKVDEVATVLKSKGNASKAFPGSLQGIITLHQEADVNVSIPTGHDVQGQGGQDREEDDKHAEELTKEEKQLFKQLFKDNQSKAKTETNPIESSTTGTDEDDADDDEPTDNAEVDPKPGDESGAAETQDEPEPSEEKKNQTNATVASANSSDQEKKNQTNATVALANSSDQEKKNQTNATVASANSSDQEKKNQTNATVASANSSDQEKKNQTNATVALANSSDQEKKNQTNATAASDQEKTGPPDCKNRKEEEKGSPTWCACNSKAELISSKEGCEATGGGRDQECEWSEKEVCVPKAS</sequence>
<feature type="compositionally biased region" description="Basic and acidic residues" evidence="1">
    <location>
        <begin position="86"/>
        <end position="99"/>
    </location>
</feature>
<feature type="compositionally biased region" description="Basic and acidic residues" evidence="1">
    <location>
        <begin position="536"/>
        <end position="554"/>
    </location>
</feature>
<feature type="region of interest" description="Disordered" evidence="1">
    <location>
        <begin position="377"/>
        <end position="557"/>
    </location>
</feature>
<reference evidence="3" key="1">
    <citation type="submission" date="2022-10" db="EMBL/GenBank/DDBJ databases">
        <authorList>
            <person name="Chen Y."/>
            <person name="Dougan E. K."/>
            <person name="Chan C."/>
            <person name="Rhodes N."/>
            <person name="Thang M."/>
        </authorList>
    </citation>
    <scope>NUCLEOTIDE SEQUENCE</scope>
</reference>
<feature type="region of interest" description="Disordered" evidence="1">
    <location>
        <begin position="339"/>
        <end position="362"/>
    </location>
</feature>
<proteinExistence type="predicted"/>
<feature type="compositionally biased region" description="Polar residues" evidence="1">
    <location>
        <begin position="438"/>
        <end position="449"/>
    </location>
</feature>
<accession>A0A9P1CWT0</accession>
<dbReference type="AlphaFoldDB" id="A0A9P1CWT0"/>
<protein>
    <submittedName>
        <fullName evidence="3">Uncharacterized protein</fullName>
    </submittedName>
</protein>
<feature type="compositionally biased region" description="Polar residues" evidence="1">
    <location>
        <begin position="474"/>
        <end position="485"/>
    </location>
</feature>